<sequence length="453" mass="50708">MKVKFLNGVLALACCVVPVVGADSIRGGSTRAAAKPLVGAATPVEPVETFRRKKDSVNFLAADVARVLKVLRADKHDPTVNGMFHSETRPTFAITWNHKMWEEHTSRWRFVNYFLYWYKSALLKRVIPQLSFLMLWTAASLYLADHTQFMQINFPMTSLSLVSGFVASLLGVRTGQGMSRLLEARQAFGKVVFYTRDMSSLVSNFIYDKDPQLALKLARHLATFSWLLKNFLRGQAVTGTDEDLIRTMIPAKADADYILQQRKLPVAVVMRLRQALAHCTHKHLLSTAEEIAIDHAIQSMDLSIMVTERIIASPIPPLFTSHAGRLMVFYLTFLPIALKGTGAMSSLGVFLTVLAVGYAMLGMDEISHLMEQPFKVCPLYDLCRNSMRDVTDAFFMRPPPLNDSLSSYPDMHAPYWIPGEEFESTDKLLDAPKGRAVGHHKTGGKYSSTMELL</sequence>
<evidence type="ECO:0000256" key="4">
    <source>
        <dbReference type="ARBA" id="ARBA00022692"/>
    </source>
</evidence>
<keyword evidence="3" id="KW-1003">Cell membrane</keyword>
<dbReference type="Pfam" id="PF25539">
    <property type="entry name" value="Bestrophin_2"/>
    <property type="match status" value="1"/>
</dbReference>
<evidence type="ECO:0000256" key="7">
    <source>
        <dbReference type="ARBA" id="ARBA00023136"/>
    </source>
</evidence>
<dbReference type="Proteomes" id="UP001153069">
    <property type="component" value="Unassembled WGS sequence"/>
</dbReference>
<gene>
    <name evidence="11" type="ORF">SEMRO_448_G145040.1</name>
</gene>
<feature type="transmembrane region" description="Helical" evidence="9">
    <location>
        <begin position="343"/>
        <end position="361"/>
    </location>
</feature>
<proteinExistence type="predicted"/>
<keyword evidence="7 9" id="KW-0472">Membrane</keyword>
<organism evidence="11 12">
    <name type="scientific">Seminavis robusta</name>
    <dbReference type="NCBI Taxonomy" id="568900"/>
    <lineage>
        <taxon>Eukaryota</taxon>
        <taxon>Sar</taxon>
        <taxon>Stramenopiles</taxon>
        <taxon>Ochrophyta</taxon>
        <taxon>Bacillariophyta</taxon>
        <taxon>Bacillariophyceae</taxon>
        <taxon>Bacillariophycidae</taxon>
        <taxon>Naviculales</taxon>
        <taxon>Naviculaceae</taxon>
        <taxon>Seminavis</taxon>
    </lineage>
</organism>
<dbReference type="EMBL" id="CAICTM010000447">
    <property type="protein sequence ID" value="CAB9510687.1"/>
    <property type="molecule type" value="Genomic_DNA"/>
</dbReference>
<dbReference type="InterPro" id="IPR044669">
    <property type="entry name" value="YneE/VCCN1/2-like"/>
</dbReference>
<evidence type="ECO:0000256" key="9">
    <source>
        <dbReference type="SAM" id="Phobius"/>
    </source>
</evidence>
<dbReference type="GO" id="GO:0005254">
    <property type="term" value="F:chloride channel activity"/>
    <property type="evidence" value="ECO:0007669"/>
    <property type="project" value="InterPro"/>
</dbReference>
<keyword evidence="2" id="KW-0813">Transport</keyword>
<evidence type="ECO:0000256" key="2">
    <source>
        <dbReference type="ARBA" id="ARBA00022448"/>
    </source>
</evidence>
<keyword evidence="5 9" id="KW-1133">Transmembrane helix</keyword>
<evidence type="ECO:0000256" key="5">
    <source>
        <dbReference type="ARBA" id="ARBA00022989"/>
    </source>
</evidence>
<protein>
    <submittedName>
        <fullName evidence="11">UPF0187 protein</fullName>
    </submittedName>
</protein>
<evidence type="ECO:0000313" key="12">
    <source>
        <dbReference type="Proteomes" id="UP001153069"/>
    </source>
</evidence>
<keyword evidence="12" id="KW-1185">Reference proteome</keyword>
<comment type="subcellular location">
    <subcellularLocation>
        <location evidence="1">Cell membrane</location>
        <topology evidence="1">Multi-pass membrane protein</topology>
    </subcellularLocation>
</comment>
<evidence type="ECO:0000256" key="8">
    <source>
        <dbReference type="SAM" id="MobiDB-lite"/>
    </source>
</evidence>
<evidence type="ECO:0000256" key="1">
    <source>
        <dbReference type="ARBA" id="ARBA00004651"/>
    </source>
</evidence>
<comment type="caution">
    <text evidence="11">The sequence shown here is derived from an EMBL/GenBank/DDBJ whole genome shotgun (WGS) entry which is preliminary data.</text>
</comment>
<evidence type="ECO:0000313" key="11">
    <source>
        <dbReference type="EMBL" id="CAB9510687.1"/>
    </source>
</evidence>
<accession>A0A9N8HFB6</accession>
<name>A0A9N8HFB6_9STRA</name>
<evidence type="ECO:0000256" key="10">
    <source>
        <dbReference type="SAM" id="SignalP"/>
    </source>
</evidence>
<dbReference type="PANTHER" id="PTHR33281:SF19">
    <property type="entry name" value="VOLTAGE-DEPENDENT ANION CHANNEL-FORMING PROTEIN YNEE"/>
    <property type="match status" value="1"/>
</dbReference>
<keyword evidence="6" id="KW-0406">Ion transport</keyword>
<evidence type="ECO:0000256" key="6">
    <source>
        <dbReference type="ARBA" id="ARBA00023065"/>
    </source>
</evidence>
<keyword evidence="10" id="KW-0732">Signal</keyword>
<dbReference type="OrthoDB" id="1368at2759"/>
<evidence type="ECO:0000256" key="3">
    <source>
        <dbReference type="ARBA" id="ARBA00022475"/>
    </source>
</evidence>
<feature type="signal peptide" evidence="10">
    <location>
        <begin position="1"/>
        <end position="22"/>
    </location>
</feature>
<feature type="region of interest" description="Disordered" evidence="8">
    <location>
        <begin position="434"/>
        <end position="453"/>
    </location>
</feature>
<dbReference type="PANTHER" id="PTHR33281">
    <property type="entry name" value="UPF0187 PROTEIN YNEE"/>
    <property type="match status" value="1"/>
</dbReference>
<dbReference type="AlphaFoldDB" id="A0A9N8HFB6"/>
<keyword evidence="4 9" id="KW-0812">Transmembrane</keyword>
<reference evidence="11" key="1">
    <citation type="submission" date="2020-06" db="EMBL/GenBank/DDBJ databases">
        <authorList>
            <consortium name="Plant Systems Biology data submission"/>
        </authorList>
    </citation>
    <scope>NUCLEOTIDE SEQUENCE</scope>
    <source>
        <strain evidence="11">D6</strain>
    </source>
</reference>
<dbReference type="GO" id="GO:0005886">
    <property type="term" value="C:plasma membrane"/>
    <property type="evidence" value="ECO:0007669"/>
    <property type="project" value="UniProtKB-SubCell"/>
</dbReference>
<feature type="chain" id="PRO_5040460827" evidence="10">
    <location>
        <begin position="23"/>
        <end position="453"/>
    </location>
</feature>